<feature type="transmembrane region" description="Helical" evidence="12">
    <location>
        <begin position="103"/>
        <end position="136"/>
    </location>
</feature>
<dbReference type="PANTHER" id="PTHR30561:SF9">
    <property type="entry name" value="4-AMINO-4-DEOXY-L-ARABINOSE-PHOSPHOUNDECAPRENOL FLIPPASE SUBUNIT ARNF-RELATED"/>
    <property type="match status" value="1"/>
</dbReference>
<dbReference type="InterPro" id="IPR037185">
    <property type="entry name" value="EmrE-like"/>
</dbReference>
<evidence type="ECO:0000256" key="3">
    <source>
        <dbReference type="ARBA" id="ARBA00022475"/>
    </source>
</evidence>
<keyword evidence="17" id="KW-1185">Reference proteome</keyword>
<evidence type="ECO:0000256" key="10">
    <source>
        <dbReference type="ARBA" id="ARBA00023098"/>
    </source>
</evidence>
<feature type="domain" description="EamA" evidence="13">
    <location>
        <begin position="4"/>
        <end position="134"/>
    </location>
</feature>
<evidence type="ECO:0000313" key="17">
    <source>
        <dbReference type="Proteomes" id="UP001527202"/>
    </source>
</evidence>
<keyword evidence="7 12" id="KW-0812">Transmembrane</keyword>
<evidence type="ECO:0000256" key="7">
    <source>
        <dbReference type="ARBA" id="ARBA00022692"/>
    </source>
</evidence>
<feature type="transmembrane region" description="Helical" evidence="12">
    <location>
        <begin position="33"/>
        <end position="49"/>
    </location>
</feature>
<gene>
    <name evidence="14" type="ORF">M5X16_21370</name>
    <name evidence="15" type="ORF">PC41400_15870</name>
</gene>
<reference evidence="15 16" key="1">
    <citation type="submission" date="2018-01" db="EMBL/GenBank/DDBJ databases">
        <title>The whole genome sequencing and assembly of Paenibacillus chitinolyticus KCCM 41400 strain.</title>
        <authorList>
            <person name="Kim J.-Y."/>
            <person name="Park M.-K."/>
            <person name="Lee Y.-J."/>
            <person name="Yi H."/>
            <person name="Bahn Y.-S."/>
            <person name="Kim J.F."/>
            <person name="Lee D.-W."/>
        </authorList>
    </citation>
    <scope>NUCLEOTIDE SEQUENCE [LARGE SCALE GENOMIC DNA]</scope>
    <source>
        <strain evidence="15 16">KCCM 41400</strain>
    </source>
</reference>
<evidence type="ECO:0000256" key="6">
    <source>
        <dbReference type="ARBA" id="ARBA00022556"/>
    </source>
</evidence>
<evidence type="ECO:0000256" key="9">
    <source>
        <dbReference type="ARBA" id="ARBA00022989"/>
    </source>
</evidence>
<protein>
    <submittedName>
        <fullName evidence="14">DMT family transporter</fullName>
    </submittedName>
</protein>
<dbReference type="KEGG" id="pchi:PC41400_15870"/>
<evidence type="ECO:0000256" key="11">
    <source>
        <dbReference type="ARBA" id="ARBA00023136"/>
    </source>
</evidence>
<dbReference type="SUPFAM" id="SSF103481">
    <property type="entry name" value="Multidrug resistance efflux transporter EmrE"/>
    <property type="match status" value="2"/>
</dbReference>
<dbReference type="PANTHER" id="PTHR30561">
    <property type="entry name" value="SMR FAMILY PROTON-DEPENDENT DRUG EFFLUX TRANSPORTER SUGE"/>
    <property type="match status" value="1"/>
</dbReference>
<feature type="transmembrane region" description="Helical" evidence="12">
    <location>
        <begin position="215"/>
        <end position="236"/>
    </location>
</feature>
<keyword evidence="6" id="KW-0441">Lipid A biosynthesis</keyword>
<keyword evidence="9 12" id="KW-1133">Transmembrane helix</keyword>
<feature type="transmembrane region" description="Helical" evidence="12">
    <location>
        <begin position="61"/>
        <end position="83"/>
    </location>
</feature>
<dbReference type="OrthoDB" id="157232at2"/>
<dbReference type="GO" id="GO:0009103">
    <property type="term" value="P:lipopolysaccharide biosynthetic process"/>
    <property type="evidence" value="ECO:0007669"/>
    <property type="project" value="UniProtKB-KW"/>
</dbReference>
<dbReference type="Pfam" id="PF00892">
    <property type="entry name" value="EamA"/>
    <property type="match status" value="2"/>
</dbReference>
<keyword evidence="3" id="KW-1003">Cell membrane</keyword>
<organism evidence="15 16">
    <name type="scientific">Paenibacillus chitinolyticus</name>
    <dbReference type="NCBI Taxonomy" id="79263"/>
    <lineage>
        <taxon>Bacteria</taxon>
        <taxon>Bacillati</taxon>
        <taxon>Bacillota</taxon>
        <taxon>Bacilli</taxon>
        <taxon>Bacillales</taxon>
        <taxon>Paenibacillaceae</taxon>
        <taxon>Paenibacillus</taxon>
    </lineage>
</organism>
<accession>A0A410WXC4</accession>
<evidence type="ECO:0000256" key="1">
    <source>
        <dbReference type="ARBA" id="ARBA00004651"/>
    </source>
</evidence>
<comment type="similarity">
    <text evidence="2">Belongs to the EamA transporter family.</text>
</comment>
<evidence type="ECO:0000256" key="5">
    <source>
        <dbReference type="ARBA" id="ARBA00022519"/>
    </source>
</evidence>
<evidence type="ECO:0000259" key="13">
    <source>
        <dbReference type="Pfam" id="PF00892"/>
    </source>
</evidence>
<dbReference type="InterPro" id="IPR000620">
    <property type="entry name" value="EamA_dom"/>
</dbReference>
<evidence type="ECO:0000313" key="16">
    <source>
        <dbReference type="Proteomes" id="UP000288943"/>
    </source>
</evidence>
<evidence type="ECO:0000256" key="2">
    <source>
        <dbReference type="ARBA" id="ARBA00007362"/>
    </source>
</evidence>
<evidence type="ECO:0000313" key="15">
    <source>
        <dbReference type="EMBL" id="QAV19075.1"/>
    </source>
</evidence>
<dbReference type="EMBL" id="JAMDMJ010000029">
    <property type="protein sequence ID" value="MCY9598302.1"/>
    <property type="molecule type" value="Genomic_DNA"/>
</dbReference>
<sequence>MILFALLLVMLSGLTHSIWSLFAKSSRNKSVFLWSIAMIAVVVLLPPSIRELRTASLDSGAWLLLLASAVLQAVYGLLLSRTYQMGDLSQVYPIMRGTNTLLIPAFGVVFLGESLSVVGWIGLLCMILGFVMLSGLPTRKSAARGEGFSPAPVLMALGVGLCTTSYVLVDKINLQHVSPLTLLEVSNIGFAAGLTPAVLSSRQLSSEWKLNGKRIVLGAVLNTGSYLLFLLALAYAPVAHVSPVREIGTVFATLLGIFVLKEKQGTLRILSSLVITAGIMLIGFFG</sequence>
<evidence type="ECO:0000256" key="8">
    <source>
        <dbReference type="ARBA" id="ARBA00022985"/>
    </source>
</evidence>
<dbReference type="Proteomes" id="UP000288943">
    <property type="component" value="Chromosome"/>
</dbReference>
<evidence type="ECO:0000256" key="4">
    <source>
        <dbReference type="ARBA" id="ARBA00022516"/>
    </source>
</evidence>
<dbReference type="InterPro" id="IPR000390">
    <property type="entry name" value="Small_drug/metabolite_transptr"/>
</dbReference>
<dbReference type="EMBL" id="CP026520">
    <property type="protein sequence ID" value="QAV19075.1"/>
    <property type="molecule type" value="Genomic_DNA"/>
</dbReference>
<keyword evidence="4" id="KW-0444">Lipid biosynthesis</keyword>
<keyword evidence="5" id="KW-0997">Cell inner membrane</keyword>
<name>A0A410WXC4_9BACL</name>
<dbReference type="GO" id="GO:0022857">
    <property type="term" value="F:transmembrane transporter activity"/>
    <property type="evidence" value="ECO:0007669"/>
    <property type="project" value="InterPro"/>
</dbReference>
<comment type="subcellular location">
    <subcellularLocation>
        <location evidence="1">Cell membrane</location>
        <topology evidence="1">Multi-pass membrane protein</topology>
    </subcellularLocation>
</comment>
<reference evidence="14 17" key="2">
    <citation type="submission" date="2022-05" db="EMBL/GenBank/DDBJ databases">
        <title>Genome Sequencing of Bee-Associated Microbes.</title>
        <authorList>
            <person name="Dunlap C."/>
        </authorList>
    </citation>
    <scope>NUCLEOTIDE SEQUENCE [LARGE SCALE GENOMIC DNA]</scope>
    <source>
        <strain evidence="14 17">NRRL B-23120</strain>
    </source>
</reference>
<evidence type="ECO:0000256" key="12">
    <source>
        <dbReference type="SAM" id="Phobius"/>
    </source>
</evidence>
<evidence type="ECO:0000313" key="14">
    <source>
        <dbReference type="EMBL" id="MCY9598302.1"/>
    </source>
</evidence>
<proteinExistence type="inferred from homology"/>
<dbReference type="GO" id="GO:0005886">
    <property type="term" value="C:plasma membrane"/>
    <property type="evidence" value="ECO:0007669"/>
    <property type="project" value="UniProtKB-SubCell"/>
</dbReference>
<dbReference type="Proteomes" id="UP001527202">
    <property type="component" value="Unassembled WGS sequence"/>
</dbReference>
<feature type="domain" description="EamA" evidence="13">
    <location>
        <begin position="153"/>
        <end position="283"/>
    </location>
</feature>
<keyword evidence="11 12" id="KW-0472">Membrane</keyword>
<feature type="transmembrane region" description="Helical" evidence="12">
    <location>
        <begin position="242"/>
        <end position="260"/>
    </location>
</feature>
<dbReference type="GeneID" id="95376288"/>
<keyword evidence="8" id="KW-0448">Lipopolysaccharide biosynthesis</keyword>
<dbReference type="Gene3D" id="1.10.3730.20">
    <property type="match status" value="2"/>
</dbReference>
<dbReference type="RefSeq" id="WP_042225828.1">
    <property type="nucleotide sequence ID" value="NZ_CP026520.1"/>
</dbReference>
<dbReference type="AlphaFoldDB" id="A0A410WXC4"/>
<keyword evidence="10" id="KW-0443">Lipid metabolism</keyword>
<feature type="transmembrane region" description="Helical" evidence="12">
    <location>
        <begin position="148"/>
        <end position="168"/>
    </location>
</feature>
<feature type="transmembrane region" description="Helical" evidence="12">
    <location>
        <begin position="267"/>
        <end position="285"/>
    </location>
</feature>